<keyword evidence="2" id="KW-1185">Reference proteome</keyword>
<dbReference type="PANTHER" id="PTHR24114:SF2">
    <property type="entry name" value="F-BOX DOMAIN-CONTAINING PROTEIN-RELATED"/>
    <property type="match status" value="1"/>
</dbReference>
<evidence type="ECO:0000313" key="1">
    <source>
        <dbReference type="EMBL" id="CAK9018742.1"/>
    </source>
</evidence>
<dbReference type="SUPFAM" id="SSF52047">
    <property type="entry name" value="RNI-like"/>
    <property type="match status" value="1"/>
</dbReference>
<dbReference type="Pfam" id="PF13516">
    <property type="entry name" value="LRR_6"/>
    <property type="match status" value="1"/>
</dbReference>
<dbReference type="Gene3D" id="3.80.10.10">
    <property type="entry name" value="Ribonuclease Inhibitor"/>
    <property type="match status" value="1"/>
</dbReference>
<dbReference type="PANTHER" id="PTHR24114">
    <property type="entry name" value="LEUCINE RICH REPEAT FAMILY PROTEIN"/>
    <property type="match status" value="1"/>
</dbReference>
<dbReference type="Proteomes" id="UP001642464">
    <property type="component" value="Unassembled WGS sequence"/>
</dbReference>
<protein>
    <submittedName>
        <fullName evidence="1">Protein NLRC3</fullName>
    </submittedName>
</protein>
<comment type="caution">
    <text evidence="1">The sequence shown here is derived from an EMBL/GenBank/DDBJ whole genome shotgun (WGS) entry which is preliminary data.</text>
</comment>
<dbReference type="InterPro" id="IPR032675">
    <property type="entry name" value="LRR_dom_sf"/>
</dbReference>
<dbReference type="EMBL" id="CAXAMM010008890">
    <property type="protein sequence ID" value="CAK9018742.1"/>
    <property type="molecule type" value="Genomic_DNA"/>
</dbReference>
<evidence type="ECO:0000313" key="2">
    <source>
        <dbReference type="Proteomes" id="UP001642464"/>
    </source>
</evidence>
<dbReference type="SMART" id="SM00368">
    <property type="entry name" value="LRR_RI"/>
    <property type="match status" value="4"/>
</dbReference>
<gene>
    <name evidence="1" type="ORF">SCF082_LOCUS14206</name>
</gene>
<organism evidence="1 2">
    <name type="scientific">Durusdinium trenchii</name>
    <dbReference type="NCBI Taxonomy" id="1381693"/>
    <lineage>
        <taxon>Eukaryota</taxon>
        <taxon>Sar</taxon>
        <taxon>Alveolata</taxon>
        <taxon>Dinophyceae</taxon>
        <taxon>Suessiales</taxon>
        <taxon>Symbiodiniaceae</taxon>
        <taxon>Durusdinium</taxon>
    </lineage>
</organism>
<name>A0ABP0JXH9_9DINO</name>
<reference evidence="1 2" key="1">
    <citation type="submission" date="2024-02" db="EMBL/GenBank/DDBJ databases">
        <authorList>
            <person name="Chen Y."/>
            <person name="Shah S."/>
            <person name="Dougan E. K."/>
            <person name="Thang M."/>
            <person name="Chan C."/>
        </authorList>
    </citation>
    <scope>NUCLEOTIDE SEQUENCE [LARGE SCALE GENOMIC DNA]</scope>
</reference>
<proteinExistence type="predicted"/>
<sequence length="303" mass="33109">MPMTYALASALTVIGADYLKDGLKNSNTLKRWGPLIFTKHREPVHCSVDSPLFMLLRSFLGMAARHTAGKPGMVSMLFAVSVHERQSRWMLQVEEVGFLWSSQAEVISINEMLVLSSNLADPAGVEGTFTAGLSKNKSLKSLCLAACRLGNTGVAQLCAGPLASHGALEHVSFSYNRLEDEVCSSVIKMLATNTKLRNLELNGNSLGTQAALDLVKGLASNKTLQKLGLAQNSIMEKGAAALSNHFVCDKGQNLVYLDLRYNKVGYYGCVEIRKMIKKPIDDDEANKGWMINFGERQLMLNAH</sequence>
<accession>A0ABP0JXH9</accession>
<dbReference type="InterPro" id="IPR052394">
    <property type="entry name" value="LRR-containing"/>
</dbReference>
<dbReference type="InterPro" id="IPR001611">
    <property type="entry name" value="Leu-rich_rpt"/>
</dbReference>